<dbReference type="GO" id="GO:0016740">
    <property type="term" value="F:transferase activity"/>
    <property type="evidence" value="ECO:0007669"/>
    <property type="project" value="UniProtKB-KW"/>
</dbReference>
<dbReference type="SUPFAM" id="SSF53448">
    <property type="entry name" value="Nucleotide-diphospho-sugar transferases"/>
    <property type="match status" value="1"/>
</dbReference>
<dbReference type="Proteomes" id="UP000653578">
    <property type="component" value="Unassembled WGS sequence"/>
</dbReference>
<gene>
    <name evidence="1" type="ORF">GC096_22040</name>
</gene>
<dbReference type="EMBL" id="WHNY01000065">
    <property type="protein sequence ID" value="NOU66731.1"/>
    <property type="molecule type" value="Genomic_DNA"/>
</dbReference>
<evidence type="ECO:0000313" key="2">
    <source>
        <dbReference type="Proteomes" id="UP000653578"/>
    </source>
</evidence>
<dbReference type="RefSeq" id="WP_171633272.1">
    <property type="nucleotide sequence ID" value="NZ_WHNY01000065.1"/>
</dbReference>
<name>A0ABX1XEA9_9BACL</name>
<protein>
    <submittedName>
        <fullName evidence="1">NTP transferase domain-containing protein</fullName>
    </submittedName>
</protein>
<reference evidence="1 2" key="1">
    <citation type="submission" date="2019-10" db="EMBL/GenBank/DDBJ databases">
        <title>Description of Paenibacillus humi sp. nov.</title>
        <authorList>
            <person name="Carlier A."/>
            <person name="Qi S."/>
        </authorList>
    </citation>
    <scope>NUCLEOTIDE SEQUENCE [LARGE SCALE GENOMIC DNA]</scope>
    <source>
        <strain evidence="1 2">LMG 31461</strain>
    </source>
</reference>
<proteinExistence type="predicted"/>
<dbReference type="InterPro" id="IPR029044">
    <property type="entry name" value="Nucleotide-diphossugar_trans"/>
</dbReference>
<dbReference type="InterPro" id="IPR003329">
    <property type="entry name" value="Cytidylyl_trans"/>
</dbReference>
<dbReference type="PANTHER" id="PTHR42866:SF1">
    <property type="entry name" value="SPORE COAT POLYSACCHARIDE BIOSYNTHESIS PROTEIN SPSF"/>
    <property type="match status" value="1"/>
</dbReference>
<accession>A0ABX1XEA9</accession>
<dbReference type="Pfam" id="PF02348">
    <property type="entry name" value="CTP_transf_3"/>
    <property type="match status" value="1"/>
</dbReference>
<organism evidence="1 2">
    <name type="scientific">Paenibacillus plantarum</name>
    <dbReference type="NCBI Taxonomy" id="2654975"/>
    <lineage>
        <taxon>Bacteria</taxon>
        <taxon>Bacillati</taxon>
        <taxon>Bacillota</taxon>
        <taxon>Bacilli</taxon>
        <taxon>Bacillales</taxon>
        <taxon>Paenibacillaceae</taxon>
        <taxon>Paenibacillus</taxon>
    </lineage>
</organism>
<keyword evidence="1" id="KW-0808">Transferase</keyword>
<dbReference type="Gene3D" id="3.90.550.10">
    <property type="entry name" value="Spore Coat Polysaccharide Biosynthesis Protein SpsA, Chain A"/>
    <property type="match status" value="1"/>
</dbReference>
<sequence>MKTLAIIQARMGSERLPGKVLLPLGSSIILDYVVSRCQKINHIHEVIVATSKQQQDDAIENWCLQNHVPIFRGSEEDVLSRYYECALPYKPDYVIRVTGDCPFMDYDMANQMVELMQKCPSDMLSIQGESELTRGLVVEVVSFKALEYMHMNGKEVRHREHVTYYAKEFPSEFQLTPFYPSAYASNSDLRMTLDTPEDYELCQAIVRHLGEDKKLPAVEMVTFLKEHPELASINSYIQQKPVQ</sequence>
<dbReference type="CDD" id="cd02518">
    <property type="entry name" value="GT2_SpsF"/>
    <property type="match status" value="1"/>
</dbReference>
<evidence type="ECO:0000313" key="1">
    <source>
        <dbReference type="EMBL" id="NOU66731.1"/>
    </source>
</evidence>
<keyword evidence="2" id="KW-1185">Reference proteome</keyword>
<comment type="caution">
    <text evidence="1">The sequence shown here is derived from an EMBL/GenBank/DDBJ whole genome shotgun (WGS) entry which is preliminary data.</text>
</comment>
<dbReference type="PANTHER" id="PTHR42866">
    <property type="entry name" value="3-DEOXY-MANNO-OCTULOSONATE CYTIDYLYLTRANSFERASE"/>
    <property type="match status" value="1"/>
</dbReference>